<sequence length="505" mass="56495">MALSVKSVCIEGIGGQRIQVEVEVSKGLTAFNIVGLGSTEVKEAKDRVRAAIENSNLKFPSGRITVNLAPADVRKEGTLFDLPIAIALLCIEYGISIEGLESNIIFGELSLNGNLRSIKGAFTLIKSLSEIGEKKFIIPHGNLKECLTIEGIEIYPFSCLREVFMYVKYRDMKGIECCRPTYSTNMEYEVDMCEVIGNEYGKRALEVAAAGKHNILILGPPGCGKSMMASRFYTILPNLTYEESLEVTSIYSAVGKTSNEGLIKRRPFRAPHNSITKLGLIGGGRNLSPGEITLAHKGVLFIDEFLELERAKIETLRQPIEDKKVQINKNLKYIEYPCDFIFIATSNLCPCGYFGDDKNECKCTLTQINRYRSKLSGPIMDRFDIIIFLSNKLKEVQENSVKGETSSAIMKRVKRAWTVQNKRYKNTEFNSSASLKVLKEYDVVSDEIIEYLCDVCKKLRITNRGFIKILKVARTIADLEGSKEIGDSHISEAISYRQGINSIMW</sequence>
<name>A0A9J6P2V2_9CLOT</name>
<dbReference type="SUPFAM" id="SSF54211">
    <property type="entry name" value="Ribosomal protein S5 domain 2-like"/>
    <property type="match status" value="1"/>
</dbReference>
<dbReference type="InterPro" id="IPR014721">
    <property type="entry name" value="Ribsml_uS5_D2-typ_fold_subgr"/>
</dbReference>
<comment type="caution">
    <text evidence="3">The sequence shown here is derived from an EMBL/GenBank/DDBJ whole genome shotgun (WGS) entry which is preliminary data.</text>
</comment>
<dbReference type="Proteomes" id="UP001056429">
    <property type="component" value="Unassembled WGS sequence"/>
</dbReference>
<dbReference type="Gene3D" id="3.30.230.10">
    <property type="match status" value="1"/>
</dbReference>
<feature type="domain" description="AAA+ ATPase" evidence="2">
    <location>
        <begin position="211"/>
        <end position="393"/>
    </location>
</feature>
<evidence type="ECO:0000256" key="1">
    <source>
        <dbReference type="ARBA" id="ARBA00006354"/>
    </source>
</evidence>
<keyword evidence="4" id="KW-1185">Reference proteome</keyword>
<dbReference type="InterPro" id="IPR025158">
    <property type="entry name" value="Mg_chelat-rel_C"/>
</dbReference>
<gene>
    <name evidence="3" type="ORF">KDK92_15300</name>
</gene>
<dbReference type="InterPro" id="IPR020568">
    <property type="entry name" value="Ribosomal_Su5_D2-typ_SF"/>
</dbReference>
<dbReference type="InterPro" id="IPR000523">
    <property type="entry name" value="Mg_chelatse_chII-like_cat_dom"/>
</dbReference>
<dbReference type="Gene3D" id="3.40.50.300">
    <property type="entry name" value="P-loop containing nucleotide triphosphate hydrolases"/>
    <property type="match status" value="1"/>
</dbReference>
<evidence type="ECO:0000313" key="3">
    <source>
        <dbReference type="EMBL" id="MCM1991098.1"/>
    </source>
</evidence>
<comment type="similarity">
    <text evidence="1">Belongs to the Mg-chelatase subunits D/I family. ComM subfamily.</text>
</comment>
<dbReference type="SMART" id="SM00382">
    <property type="entry name" value="AAA"/>
    <property type="match status" value="1"/>
</dbReference>
<organism evidence="3 4">
    <name type="scientific">Oceanirhabdus seepicola</name>
    <dbReference type="NCBI Taxonomy" id="2828781"/>
    <lineage>
        <taxon>Bacteria</taxon>
        <taxon>Bacillati</taxon>
        <taxon>Bacillota</taxon>
        <taxon>Clostridia</taxon>
        <taxon>Eubacteriales</taxon>
        <taxon>Clostridiaceae</taxon>
        <taxon>Oceanirhabdus</taxon>
    </lineage>
</organism>
<reference evidence="3" key="2">
    <citation type="submission" date="2021-04" db="EMBL/GenBank/DDBJ databases">
        <authorList>
            <person name="Dong X."/>
        </authorList>
    </citation>
    <scope>NUCLEOTIDE SEQUENCE</scope>
    <source>
        <strain evidence="3">ZWT</strain>
    </source>
</reference>
<dbReference type="NCBIfam" id="TIGR00368">
    <property type="entry name" value="YifB family Mg chelatase-like AAA ATPase"/>
    <property type="match status" value="1"/>
</dbReference>
<dbReference type="GO" id="GO:0005524">
    <property type="term" value="F:ATP binding"/>
    <property type="evidence" value="ECO:0007669"/>
    <property type="project" value="InterPro"/>
</dbReference>
<dbReference type="PANTHER" id="PTHR32039:SF7">
    <property type="entry name" value="COMPETENCE PROTEIN COMM"/>
    <property type="match status" value="1"/>
</dbReference>
<dbReference type="Pfam" id="PF13541">
    <property type="entry name" value="ChlI"/>
    <property type="match status" value="1"/>
</dbReference>
<dbReference type="Pfam" id="PF13335">
    <property type="entry name" value="Mg_chelatase_C"/>
    <property type="match status" value="1"/>
</dbReference>
<proteinExistence type="inferred from homology"/>
<dbReference type="SUPFAM" id="SSF52540">
    <property type="entry name" value="P-loop containing nucleoside triphosphate hydrolases"/>
    <property type="match status" value="1"/>
</dbReference>
<protein>
    <submittedName>
        <fullName evidence="3">YifB family Mg chelatase-like AAA ATPase</fullName>
    </submittedName>
</protein>
<dbReference type="AlphaFoldDB" id="A0A9J6P2V2"/>
<reference evidence="3" key="1">
    <citation type="journal article" date="2021" name="mSystems">
        <title>Bacteria and Archaea Synergistically Convert Glycine Betaine to Biogenic Methane in the Formosa Cold Seep of the South China Sea.</title>
        <authorList>
            <person name="Li L."/>
            <person name="Zhang W."/>
            <person name="Zhang S."/>
            <person name="Song L."/>
            <person name="Sun Q."/>
            <person name="Zhang H."/>
            <person name="Xiang H."/>
            <person name="Dong X."/>
        </authorList>
    </citation>
    <scope>NUCLEOTIDE SEQUENCE</scope>
    <source>
        <strain evidence="3">ZWT</strain>
    </source>
</reference>
<dbReference type="InterPro" id="IPR004482">
    <property type="entry name" value="Mg_chelat-rel"/>
</dbReference>
<dbReference type="PANTHER" id="PTHR32039">
    <property type="entry name" value="MAGNESIUM-CHELATASE SUBUNIT CHLI"/>
    <property type="match status" value="1"/>
</dbReference>
<dbReference type="EMBL" id="JAGSOJ010000003">
    <property type="protein sequence ID" value="MCM1991098.1"/>
    <property type="molecule type" value="Genomic_DNA"/>
</dbReference>
<evidence type="ECO:0000313" key="4">
    <source>
        <dbReference type="Proteomes" id="UP001056429"/>
    </source>
</evidence>
<dbReference type="Pfam" id="PF01078">
    <property type="entry name" value="Mg_chelatase"/>
    <property type="match status" value="1"/>
</dbReference>
<dbReference type="RefSeq" id="WP_250860202.1">
    <property type="nucleotide sequence ID" value="NZ_JAGSOJ010000003.1"/>
</dbReference>
<dbReference type="InterPro" id="IPR045006">
    <property type="entry name" value="CHLI-like"/>
</dbReference>
<accession>A0A9J6P2V2</accession>
<dbReference type="InterPro" id="IPR003593">
    <property type="entry name" value="AAA+_ATPase"/>
</dbReference>
<dbReference type="InterPro" id="IPR027417">
    <property type="entry name" value="P-loop_NTPase"/>
</dbReference>
<evidence type="ECO:0000259" key="2">
    <source>
        <dbReference type="SMART" id="SM00382"/>
    </source>
</evidence>